<feature type="site" description="Important for catalytic activity" evidence="15">
    <location>
        <position position="282"/>
    </location>
</feature>
<comment type="cofactor">
    <cofactor evidence="13">
        <name>thiamine diphosphate</name>
        <dbReference type="ChEBI" id="CHEBI:58937"/>
    </cofactor>
    <text evidence="13">Binds 1 thiamine pyrophosphate per subunit. During the reaction, the substrate forms a covalent intermediate with the cofactor.</text>
</comment>
<dbReference type="Pfam" id="PF00456">
    <property type="entry name" value="Transketolase_N"/>
    <property type="match status" value="1"/>
</dbReference>
<comment type="catalytic activity">
    <reaction evidence="9">
        <text>D-sedoheptulose 7-phosphate + D-glyceraldehyde 3-phosphate = aldehydo-D-ribose 5-phosphate + D-xylulose 5-phosphate</text>
        <dbReference type="Rhea" id="RHEA:10508"/>
        <dbReference type="ChEBI" id="CHEBI:57483"/>
        <dbReference type="ChEBI" id="CHEBI:57737"/>
        <dbReference type="ChEBI" id="CHEBI:58273"/>
        <dbReference type="ChEBI" id="CHEBI:59776"/>
        <dbReference type="EC" id="2.2.1.1"/>
    </reaction>
</comment>
<feature type="binding site" evidence="13">
    <location>
        <position position="199"/>
    </location>
    <ligand>
        <name>thiamine diphosphate</name>
        <dbReference type="ChEBI" id="CHEBI:58937"/>
    </ligand>
</feature>
<dbReference type="GO" id="GO:0005829">
    <property type="term" value="C:cytosol"/>
    <property type="evidence" value="ECO:0007669"/>
    <property type="project" value="TreeGrafter"/>
</dbReference>
<dbReference type="CDD" id="cd07033">
    <property type="entry name" value="TPP_PYR_DXS_TK_like"/>
    <property type="match status" value="1"/>
</dbReference>
<dbReference type="InterPro" id="IPR009014">
    <property type="entry name" value="Transketo_C/PFOR_II"/>
</dbReference>
<dbReference type="EMBL" id="CP044108">
    <property type="protein sequence ID" value="QEU11908.1"/>
    <property type="molecule type" value="Genomic_DNA"/>
</dbReference>
<dbReference type="PANTHER" id="PTHR43522">
    <property type="entry name" value="TRANSKETOLASE"/>
    <property type="match status" value="1"/>
</dbReference>
<dbReference type="Proteomes" id="UP000092596">
    <property type="component" value="Chromosome"/>
</dbReference>
<dbReference type="STRING" id="1630135.DAD186_11340"/>
<dbReference type="FunFam" id="3.40.50.970:FF:000004">
    <property type="entry name" value="Transketolase"/>
    <property type="match status" value="1"/>
</dbReference>
<evidence type="ECO:0000256" key="12">
    <source>
        <dbReference type="PIRSR" id="PIRSR605478-2"/>
    </source>
</evidence>
<feature type="binding site" evidence="13">
    <location>
        <position position="282"/>
    </location>
    <ligand>
        <name>thiamine diphosphate</name>
        <dbReference type="ChEBI" id="CHEBI:58937"/>
    </ligand>
</feature>
<dbReference type="PANTHER" id="PTHR43522:SF2">
    <property type="entry name" value="TRANSKETOLASE 1-RELATED"/>
    <property type="match status" value="1"/>
</dbReference>
<feature type="binding site" evidence="13">
    <location>
        <position position="170"/>
    </location>
    <ligand>
        <name>thiamine diphosphate</name>
        <dbReference type="ChEBI" id="CHEBI:58937"/>
    </ligand>
</feature>
<dbReference type="SMART" id="SM00861">
    <property type="entry name" value="Transket_pyr"/>
    <property type="match status" value="1"/>
</dbReference>
<evidence type="ECO:0000256" key="8">
    <source>
        <dbReference type="ARBA" id="ARBA00023052"/>
    </source>
</evidence>
<dbReference type="SUPFAM" id="SSF52922">
    <property type="entry name" value="TK C-terminal domain-like"/>
    <property type="match status" value="1"/>
</dbReference>
<dbReference type="Gene3D" id="3.40.50.970">
    <property type="match status" value="2"/>
</dbReference>
<feature type="binding site" evidence="12">
    <location>
        <position position="282"/>
    </location>
    <ligand>
        <name>substrate</name>
    </ligand>
</feature>
<feature type="binding site" evidence="12">
    <location>
        <position position="498"/>
    </location>
    <ligand>
        <name>substrate</name>
    </ligand>
</feature>
<evidence type="ECO:0000256" key="2">
    <source>
        <dbReference type="ARBA" id="ARBA00011738"/>
    </source>
</evidence>
<evidence type="ECO:0000256" key="1">
    <source>
        <dbReference type="ARBA" id="ARBA00007131"/>
    </source>
</evidence>
<dbReference type="Pfam" id="PF22613">
    <property type="entry name" value="Transketolase_C_1"/>
    <property type="match status" value="1"/>
</dbReference>
<dbReference type="NCBIfam" id="TIGR00232">
    <property type="entry name" value="tktlase_bact"/>
    <property type="match status" value="1"/>
</dbReference>
<organism evidence="17 19">
    <name type="scientific">Dermabacter vaginalis</name>
    <dbReference type="NCBI Taxonomy" id="1630135"/>
    <lineage>
        <taxon>Bacteria</taxon>
        <taxon>Bacillati</taxon>
        <taxon>Actinomycetota</taxon>
        <taxon>Actinomycetes</taxon>
        <taxon>Micrococcales</taxon>
        <taxon>Dermabacteraceae</taxon>
        <taxon>Dermabacter</taxon>
    </lineage>
</organism>
<dbReference type="EC" id="2.2.1.1" evidence="3 10"/>
<feature type="binding site" evidence="12">
    <location>
        <position position="37"/>
    </location>
    <ligand>
        <name>substrate</name>
    </ligand>
</feature>
<dbReference type="InterPro" id="IPR020826">
    <property type="entry name" value="Transketolase_BS"/>
</dbReference>
<feature type="binding site" evidence="14">
    <location>
        <position position="201"/>
    </location>
    <ligand>
        <name>Mg(2+)</name>
        <dbReference type="ChEBI" id="CHEBI:18420"/>
    </ligand>
</feature>
<dbReference type="RefSeq" id="WP_065248745.1">
    <property type="nucleotide sequence ID" value="NZ_CP012117.1"/>
</dbReference>
<dbReference type="FunFam" id="3.40.50.970:FF:000003">
    <property type="entry name" value="Transketolase"/>
    <property type="match status" value="1"/>
</dbReference>
<evidence type="ECO:0000259" key="16">
    <source>
        <dbReference type="SMART" id="SM00861"/>
    </source>
</evidence>
<evidence type="ECO:0000256" key="6">
    <source>
        <dbReference type="ARBA" id="ARBA00022723"/>
    </source>
</evidence>
<sequence>MSSNFVAPEGWSDLDKRAIDNARILAADAVQKVGNGHPGTAVSLSPAAYLLYQDIMNHDPKDPEWFGRDRFILSCGHTSLTQYLQLFLGGFGLELEDLQALRTEGSKTPGHPENFHTAGVEMTTGPLGQGIASSVGFAMAQRRVRGLLDPTAPAGESPFDTFTYVLASDGDLQEGVSNEASSIAGTQQLGNLIVIWDDNEISIEGDTNIAFTEDTAARYQALGWDVRTVDWTNGGTDYVENLKELKDAILAGQKVTDKPTFIQLRTVIAWPTPGKSGDHAAHGSALGDQPVSGLKDILGFDTEKTFEIDEDALAHARKLIERGAEKHREWDAKLDEWRNANPDAAALYDRLTARELPEDLDAALPVFEADAKGIATRAASGKVLGALASVMPELWGGSADLAGSNNTTMKGEPSFIPEANQTKDFPGNPYGRTLHFGIREHAMGAILSGISLFGLTRPYGGTFFQFADYMRGSVRLASLCKTPATYVWTHDSIGLGEDGPTHQPVEHLAAYRAIPNLSVVRPADANETAQAWKAILKRDEGPAGLILTRQGVPTFDRDEYAAAENLDKGAYVMKDASNGEPEVILIATGSEVQHAAGAQKLLEEEGIPTRLVSMPCVEWFDEQSEEYRESVLPSSVKARVSVEAGIAMPWYRFLGDAGRAVSLEHYGESASGALLFEKYGFTAENVAAKAKESLAAARK</sequence>
<dbReference type="InterPro" id="IPR005478">
    <property type="entry name" value="Transketolase_bac-like"/>
</dbReference>
<dbReference type="EMBL" id="CP012117">
    <property type="protein sequence ID" value="ANP27684.1"/>
    <property type="molecule type" value="Genomic_DNA"/>
</dbReference>
<feature type="binding site" evidence="14">
    <location>
        <position position="199"/>
    </location>
    <ligand>
        <name>Mg(2+)</name>
        <dbReference type="ChEBI" id="CHEBI:18420"/>
    </ligand>
</feature>
<evidence type="ECO:0000256" key="7">
    <source>
        <dbReference type="ARBA" id="ARBA00022842"/>
    </source>
</evidence>
<dbReference type="Pfam" id="PF02779">
    <property type="entry name" value="Transket_pyr"/>
    <property type="match status" value="1"/>
</dbReference>
<dbReference type="InterPro" id="IPR055152">
    <property type="entry name" value="Transketolase-like_C_2"/>
</dbReference>
<dbReference type="InterPro" id="IPR005475">
    <property type="entry name" value="Transketolase-like_Pyr-bd"/>
</dbReference>
<feature type="binding site" evidence="12">
    <location>
        <position position="502"/>
    </location>
    <ligand>
        <name>substrate</name>
    </ligand>
</feature>
<keyword evidence="8 13" id="KW-0786">Thiamine pyrophosphate</keyword>
<feature type="binding site" evidence="13">
    <location>
        <position position="466"/>
    </location>
    <ligand>
        <name>thiamine diphosphate</name>
        <dbReference type="ChEBI" id="CHEBI:58937"/>
    </ligand>
</feature>
<keyword evidence="20" id="KW-1185">Reference proteome</keyword>
<dbReference type="InterPro" id="IPR033247">
    <property type="entry name" value="Transketolase_fam"/>
</dbReference>
<feature type="binding site" evidence="12">
    <location>
        <position position="490"/>
    </location>
    <ligand>
        <name>substrate</name>
    </ligand>
</feature>
<feature type="binding site" evidence="12">
    <location>
        <position position="549"/>
    </location>
    <ligand>
        <name>substrate</name>
    </ligand>
</feature>
<evidence type="ECO:0000313" key="18">
    <source>
        <dbReference type="EMBL" id="QEU11908.1"/>
    </source>
</evidence>
<dbReference type="PATRIC" id="fig|1630135.4.peg.1136"/>
<evidence type="ECO:0000256" key="15">
    <source>
        <dbReference type="PIRSR" id="PIRSR605478-5"/>
    </source>
</evidence>
<evidence type="ECO:0000313" key="17">
    <source>
        <dbReference type="EMBL" id="ANP27684.1"/>
    </source>
</evidence>
<dbReference type="InterPro" id="IPR005474">
    <property type="entry name" value="Transketolase_N"/>
</dbReference>
<evidence type="ECO:0000256" key="14">
    <source>
        <dbReference type="PIRSR" id="PIRSR605478-4"/>
    </source>
</evidence>
<evidence type="ECO:0000256" key="13">
    <source>
        <dbReference type="PIRSR" id="PIRSR605478-3"/>
    </source>
</evidence>
<dbReference type="GO" id="GO:0000287">
    <property type="term" value="F:magnesium ion binding"/>
    <property type="evidence" value="ECO:0007669"/>
    <property type="project" value="UniProtKB-ARBA"/>
</dbReference>
<dbReference type="AlphaFoldDB" id="A0A1B0ZI89"/>
<dbReference type="InterPro" id="IPR029061">
    <property type="entry name" value="THDP-binding"/>
</dbReference>
<dbReference type="KEGG" id="dva:DAD186_11340"/>
<feature type="site" description="Important for catalytic activity" evidence="15">
    <location>
        <position position="37"/>
    </location>
</feature>
<protein>
    <recommendedName>
        <fullName evidence="4 10">Transketolase</fullName>
        <ecNumber evidence="3 10">2.2.1.1</ecNumber>
    </recommendedName>
</protein>
<feature type="binding site" evidence="13">
    <location>
        <position position="77"/>
    </location>
    <ligand>
        <name>thiamine diphosphate</name>
        <dbReference type="ChEBI" id="CHEBI:58937"/>
    </ligand>
</feature>
<dbReference type="GO" id="GO:0006098">
    <property type="term" value="P:pentose-phosphate shunt"/>
    <property type="evidence" value="ECO:0007669"/>
    <property type="project" value="TreeGrafter"/>
</dbReference>
<evidence type="ECO:0000256" key="5">
    <source>
        <dbReference type="ARBA" id="ARBA00022679"/>
    </source>
</evidence>
<evidence type="ECO:0000256" key="9">
    <source>
        <dbReference type="ARBA" id="ARBA00049473"/>
    </source>
</evidence>
<dbReference type="Gene3D" id="3.40.50.920">
    <property type="match status" value="1"/>
</dbReference>
<keyword evidence="5 17" id="KW-0808">Transferase</keyword>
<evidence type="ECO:0000256" key="11">
    <source>
        <dbReference type="PIRSR" id="PIRSR605478-1"/>
    </source>
</evidence>
<evidence type="ECO:0000256" key="10">
    <source>
        <dbReference type="NCBIfam" id="TIGR00232"/>
    </source>
</evidence>
<gene>
    <name evidence="17" type="ORF">DAD186_11340</name>
    <name evidence="18" type="ORF">FOB48_06075</name>
</gene>
<comment type="subunit">
    <text evidence="2">Homodimer.</text>
</comment>
<evidence type="ECO:0000256" key="3">
    <source>
        <dbReference type="ARBA" id="ARBA00013152"/>
    </source>
</evidence>
<dbReference type="Proteomes" id="UP000323865">
    <property type="component" value="Chromosome"/>
</dbReference>
<comment type="similarity">
    <text evidence="1">Belongs to the transketolase family.</text>
</comment>
<feature type="domain" description="Transketolase-like pyrimidine-binding" evidence="16">
    <location>
        <begin position="374"/>
        <end position="554"/>
    </location>
</feature>
<evidence type="ECO:0000256" key="4">
    <source>
        <dbReference type="ARBA" id="ARBA00016662"/>
    </source>
</evidence>
<feature type="binding site" evidence="14">
    <location>
        <position position="169"/>
    </location>
    <ligand>
        <name>Mg(2+)</name>
        <dbReference type="ChEBI" id="CHEBI:18420"/>
    </ligand>
</feature>
<evidence type="ECO:0000313" key="20">
    <source>
        <dbReference type="Proteomes" id="UP000323865"/>
    </source>
</evidence>
<evidence type="ECO:0000313" key="19">
    <source>
        <dbReference type="Proteomes" id="UP000092596"/>
    </source>
</evidence>
<feature type="binding site" evidence="12">
    <location>
        <position position="377"/>
    </location>
    <ligand>
        <name>substrate</name>
    </ligand>
</feature>
<feature type="active site" description="Proton donor" evidence="11">
    <location>
        <position position="440"/>
    </location>
</feature>
<comment type="cofactor">
    <cofactor evidence="14">
        <name>Mg(2+)</name>
        <dbReference type="ChEBI" id="CHEBI:18420"/>
    </cofactor>
    <text evidence="14">Binds 1 Mg(2+) ion per subunit. Can also utilize other divalent metal cations, such as Ca(2+), Mn(2+) and Co(2+).</text>
</comment>
<proteinExistence type="inferred from homology"/>
<keyword evidence="6 14" id="KW-0479">Metal-binding</keyword>
<dbReference type="PROSITE" id="PS00802">
    <property type="entry name" value="TRANSKETOLASE_2"/>
    <property type="match status" value="1"/>
</dbReference>
<dbReference type="FunFam" id="3.40.50.920:FF:000003">
    <property type="entry name" value="Transketolase"/>
    <property type="match status" value="1"/>
</dbReference>
<reference evidence="18 20" key="2">
    <citation type="submission" date="2019-09" db="EMBL/GenBank/DDBJ databases">
        <title>FDA dAtabase for Regulatory Grade micrObial Sequences (FDA-ARGOS): Supporting development and validation of Infectious Disease Dx tests.</title>
        <authorList>
            <person name="Sciortino C."/>
            <person name="Tallon L."/>
            <person name="Sadzewicz L."/>
            <person name="Vavikolanu K."/>
            <person name="Mehta A."/>
            <person name="Aluvathingal J."/>
            <person name="Nadendla S."/>
            <person name="Nandy P."/>
            <person name="Geyer C."/>
            <person name="Yan Y."/>
            <person name="Sichtig H."/>
        </authorList>
    </citation>
    <scope>NUCLEOTIDE SEQUENCE [LARGE SCALE GENOMIC DNA]</scope>
    <source>
        <strain evidence="18 20">FDAARGOS_640</strain>
    </source>
</reference>
<dbReference type="GO" id="GO:0004802">
    <property type="term" value="F:transketolase activity"/>
    <property type="evidence" value="ECO:0007669"/>
    <property type="project" value="UniProtKB-UniRule"/>
</dbReference>
<accession>A0A1B0ZI89</accession>
<name>A0A1B0ZI89_9MICO</name>
<feature type="binding site" evidence="12">
    <location>
        <position position="404"/>
    </location>
    <ligand>
        <name>substrate</name>
    </ligand>
</feature>
<feature type="binding site" evidence="13">
    <location>
        <begin position="125"/>
        <end position="127"/>
    </location>
    <ligand>
        <name>thiamine diphosphate</name>
        <dbReference type="ChEBI" id="CHEBI:58937"/>
    </ligand>
</feature>
<reference evidence="17 19" key="1">
    <citation type="submission" date="2015-06" db="EMBL/GenBank/DDBJ databases">
        <title>Investigation of pathophysiology for high-risk pregnancy and development of treatment modality based on it.</title>
        <authorList>
            <person name="Kim B.-C."/>
            <person name="Lim S."/>
        </authorList>
    </citation>
    <scope>NUCLEOTIDE SEQUENCE [LARGE SCALE GENOMIC DNA]</scope>
    <source>
        <strain evidence="17 19">AD1-86</strain>
    </source>
</reference>
<dbReference type="CDD" id="cd02012">
    <property type="entry name" value="TPP_TK"/>
    <property type="match status" value="1"/>
</dbReference>
<dbReference type="SUPFAM" id="SSF52518">
    <property type="entry name" value="Thiamin diphosphate-binding fold (THDP-binding)"/>
    <property type="match status" value="2"/>
</dbReference>
<keyword evidence="7 14" id="KW-0460">Magnesium</keyword>